<dbReference type="AlphaFoldDB" id="A0A928Q5I8"/>
<feature type="domain" description="PNPLA" evidence="5">
    <location>
        <begin position="5"/>
        <end position="197"/>
    </location>
</feature>
<dbReference type="PROSITE" id="PS51635">
    <property type="entry name" value="PNPLA"/>
    <property type="match status" value="1"/>
</dbReference>
<feature type="active site" description="Nucleophile" evidence="4">
    <location>
        <position position="38"/>
    </location>
</feature>
<organism evidence="6 7">
    <name type="scientific">Faecalispora sporosphaeroides</name>
    <dbReference type="NCBI Taxonomy" id="1549"/>
    <lineage>
        <taxon>Bacteria</taxon>
        <taxon>Bacillati</taxon>
        <taxon>Bacillota</taxon>
        <taxon>Clostridia</taxon>
        <taxon>Eubacteriales</taxon>
        <taxon>Oscillospiraceae</taxon>
        <taxon>Faecalispora</taxon>
    </lineage>
</organism>
<dbReference type="InterPro" id="IPR050301">
    <property type="entry name" value="NTE"/>
</dbReference>
<dbReference type="EMBL" id="SVNY01000004">
    <property type="protein sequence ID" value="MBE6833882.1"/>
    <property type="molecule type" value="Genomic_DNA"/>
</dbReference>
<dbReference type="PANTHER" id="PTHR14226:SF29">
    <property type="entry name" value="NEUROPATHY TARGET ESTERASE SWS"/>
    <property type="match status" value="1"/>
</dbReference>
<dbReference type="Proteomes" id="UP000754750">
    <property type="component" value="Unassembled WGS sequence"/>
</dbReference>
<feature type="short sequence motif" description="DGA/G" evidence="4">
    <location>
        <begin position="184"/>
        <end position="186"/>
    </location>
</feature>
<dbReference type="InterPro" id="IPR016035">
    <property type="entry name" value="Acyl_Trfase/lysoPLipase"/>
</dbReference>
<evidence type="ECO:0000313" key="7">
    <source>
        <dbReference type="Proteomes" id="UP000754750"/>
    </source>
</evidence>
<proteinExistence type="predicted"/>
<dbReference type="Gene3D" id="3.40.1090.10">
    <property type="entry name" value="Cytosolic phospholipase A2 catalytic domain"/>
    <property type="match status" value="2"/>
</dbReference>
<reference evidence="6" key="1">
    <citation type="submission" date="2019-04" db="EMBL/GenBank/DDBJ databases">
        <title>Evolution of Biomass-Degrading Anaerobic Consortia Revealed by Metagenomics.</title>
        <authorList>
            <person name="Peng X."/>
        </authorList>
    </citation>
    <scope>NUCLEOTIDE SEQUENCE</scope>
    <source>
        <strain evidence="6">SIG551</strain>
    </source>
</reference>
<evidence type="ECO:0000256" key="2">
    <source>
        <dbReference type="ARBA" id="ARBA00022963"/>
    </source>
</evidence>
<keyword evidence="3 4" id="KW-0443">Lipid metabolism</keyword>
<comment type="caution">
    <text evidence="6">The sequence shown here is derived from an EMBL/GenBank/DDBJ whole genome shotgun (WGS) entry which is preliminary data.</text>
</comment>
<protein>
    <submittedName>
        <fullName evidence="6">Phospholipase</fullName>
    </submittedName>
</protein>
<dbReference type="PANTHER" id="PTHR14226">
    <property type="entry name" value="NEUROPATHY TARGET ESTERASE/SWISS CHEESE D.MELANOGASTER"/>
    <property type="match status" value="1"/>
</dbReference>
<dbReference type="RefSeq" id="WP_020073453.1">
    <property type="nucleotide sequence ID" value="NZ_JBKWRC010000007.1"/>
</dbReference>
<evidence type="ECO:0000259" key="5">
    <source>
        <dbReference type="PROSITE" id="PS51635"/>
    </source>
</evidence>
<dbReference type="GO" id="GO:0016042">
    <property type="term" value="P:lipid catabolic process"/>
    <property type="evidence" value="ECO:0007669"/>
    <property type="project" value="UniProtKB-UniRule"/>
</dbReference>
<sequence length="301" mass="32467">MSFGLALSGGGIRGAAHVGVLLALEEAGMVPDSIAGASAGGIVAGLYAAGYSAHELRGIVQELVGGGRSLLDPDYLGLLRAVPQMLTGREVKLSGFLKGDRLEDYLCGLTGGKMMRDLNMLTVIPCADLTSGLTIACTSHLRGVQQLERVRWSSGLRICEVLRATSAVPAVFRPKLIGDLCLVDGGVTDVLPVNLLIAAGEPNVLAVDVGKEYRMPEQINVWEVATHSLSVMQERLQECVAHGEKLQLIPRLPDHTRLLDFGKMEACMEAGYEETKRKMPEIKRLFSPSYPGSRRVFRTRN</sequence>
<evidence type="ECO:0000256" key="4">
    <source>
        <dbReference type="PROSITE-ProRule" id="PRU01161"/>
    </source>
</evidence>
<keyword evidence="2 4" id="KW-0442">Lipid degradation</keyword>
<name>A0A928Q5I8_9FIRM</name>
<dbReference type="InterPro" id="IPR002641">
    <property type="entry name" value="PNPLA_dom"/>
</dbReference>
<feature type="short sequence motif" description="GXSXG" evidence="4">
    <location>
        <begin position="36"/>
        <end position="40"/>
    </location>
</feature>
<keyword evidence="1 4" id="KW-0378">Hydrolase</keyword>
<evidence type="ECO:0000256" key="1">
    <source>
        <dbReference type="ARBA" id="ARBA00022801"/>
    </source>
</evidence>
<feature type="active site" description="Proton acceptor" evidence="4">
    <location>
        <position position="184"/>
    </location>
</feature>
<dbReference type="GO" id="GO:0016787">
    <property type="term" value="F:hydrolase activity"/>
    <property type="evidence" value="ECO:0007669"/>
    <property type="project" value="UniProtKB-UniRule"/>
</dbReference>
<accession>A0A928Q5I8</accession>
<evidence type="ECO:0000256" key="3">
    <source>
        <dbReference type="ARBA" id="ARBA00023098"/>
    </source>
</evidence>
<feature type="short sequence motif" description="GXGXXG" evidence="4">
    <location>
        <begin position="9"/>
        <end position="14"/>
    </location>
</feature>
<evidence type="ECO:0000313" key="6">
    <source>
        <dbReference type="EMBL" id="MBE6833882.1"/>
    </source>
</evidence>
<dbReference type="Pfam" id="PF01734">
    <property type="entry name" value="Patatin"/>
    <property type="match status" value="1"/>
</dbReference>
<dbReference type="SUPFAM" id="SSF52151">
    <property type="entry name" value="FabD/lysophospholipase-like"/>
    <property type="match status" value="1"/>
</dbReference>
<gene>
    <name evidence="6" type="ORF">E7512_09925</name>
</gene>